<dbReference type="KEGG" id="ypi:YpsIP31758_2235"/>
<name>A0A0U1R252_YERP3</name>
<proteinExistence type="predicted"/>
<protein>
    <submittedName>
        <fullName evidence="1">Uncharacterized protein</fullName>
    </submittedName>
</protein>
<evidence type="ECO:0000313" key="1">
    <source>
        <dbReference type="EMBL" id="ABS49321.1"/>
    </source>
</evidence>
<reference evidence="1 2" key="1">
    <citation type="journal article" date="2007" name="PLoS Genet.">
        <title>The complete genome sequence of Yersinia pseudotuberculosis IP31758, the causative agent of Far East scarlet-like fever.</title>
        <authorList>
            <person name="Eppinger M."/>
            <person name="Rosovitz M.J."/>
            <person name="Fricke W.F."/>
            <person name="Rasko D.A."/>
            <person name="Kokorina G."/>
            <person name="Fayolle C."/>
            <person name="Lindler L.E."/>
            <person name="Carniel E."/>
            <person name="Ravel J."/>
        </authorList>
    </citation>
    <scope>NUCLEOTIDE SEQUENCE [LARGE SCALE GENOMIC DNA]</scope>
    <source>
        <strain evidence="1 2">IP 31758</strain>
    </source>
</reference>
<dbReference type="EMBL" id="CP000720">
    <property type="protein sequence ID" value="ABS49321.1"/>
    <property type="molecule type" value="Genomic_DNA"/>
</dbReference>
<evidence type="ECO:0000313" key="2">
    <source>
        <dbReference type="Proteomes" id="UP000002412"/>
    </source>
</evidence>
<gene>
    <name evidence="1" type="ordered locus">YpsIP31758_2235</name>
</gene>
<accession>A0A0U1R252</accession>
<dbReference type="AlphaFoldDB" id="A0A0U1R252"/>
<dbReference type="HOGENOM" id="CLU_3013401_0_0_6"/>
<sequence length="56" mass="6692">MILENDTLIDPDKVKEYIVKYHGNNKPSEYLEDIADKYASRYEVISSFIYENQIKF</sequence>
<dbReference type="Proteomes" id="UP000002412">
    <property type="component" value="Chromosome"/>
</dbReference>
<organism evidence="1 2">
    <name type="scientific">Yersinia pseudotuberculosis serotype O:1b (strain IP 31758)</name>
    <dbReference type="NCBI Taxonomy" id="349747"/>
    <lineage>
        <taxon>Bacteria</taxon>
        <taxon>Pseudomonadati</taxon>
        <taxon>Pseudomonadota</taxon>
        <taxon>Gammaproteobacteria</taxon>
        <taxon>Enterobacterales</taxon>
        <taxon>Yersiniaceae</taxon>
        <taxon>Yersinia</taxon>
    </lineage>
</organism>